<proteinExistence type="predicted"/>
<protein>
    <submittedName>
        <fullName evidence="1">Uncharacterized protein</fullName>
    </submittedName>
</protein>
<accession>A0A8D9BNT4</accession>
<dbReference type="AlphaFoldDB" id="A0A8D9BNT4"/>
<dbReference type="EMBL" id="HBUF01661491">
    <property type="protein sequence ID" value="CAG6788765.1"/>
    <property type="molecule type" value="Transcribed_RNA"/>
</dbReference>
<organism evidence="1">
    <name type="scientific">Cacopsylla melanoneura</name>
    <dbReference type="NCBI Taxonomy" id="428564"/>
    <lineage>
        <taxon>Eukaryota</taxon>
        <taxon>Metazoa</taxon>
        <taxon>Ecdysozoa</taxon>
        <taxon>Arthropoda</taxon>
        <taxon>Hexapoda</taxon>
        <taxon>Insecta</taxon>
        <taxon>Pterygota</taxon>
        <taxon>Neoptera</taxon>
        <taxon>Paraneoptera</taxon>
        <taxon>Hemiptera</taxon>
        <taxon>Sternorrhyncha</taxon>
        <taxon>Psylloidea</taxon>
        <taxon>Psyllidae</taxon>
        <taxon>Psyllinae</taxon>
        <taxon>Cacopsylla</taxon>
    </lineage>
</organism>
<evidence type="ECO:0000313" key="1">
    <source>
        <dbReference type="EMBL" id="CAG6788765.1"/>
    </source>
</evidence>
<name>A0A8D9BNT4_9HEMI</name>
<reference evidence="1" key="1">
    <citation type="submission" date="2021-05" db="EMBL/GenBank/DDBJ databases">
        <authorList>
            <person name="Alioto T."/>
            <person name="Alioto T."/>
            <person name="Gomez Garrido J."/>
        </authorList>
    </citation>
    <scope>NUCLEOTIDE SEQUENCE</scope>
</reference>
<sequence length="104" mass="11803">MCSLFYTRLGGRGPSGGTSTSISALLSYDLHPNFKVGSHYMAERHIIWQYAMVTTGRLVYVKGEYIEHFLPNFLASCECHILAVPNMYFCSCTRENKWPCTIIV</sequence>